<dbReference type="InterPro" id="IPR006143">
    <property type="entry name" value="RND_pump_MFP"/>
</dbReference>
<evidence type="ECO:0000313" key="6">
    <source>
        <dbReference type="Proteomes" id="UP000647339"/>
    </source>
</evidence>
<evidence type="ECO:0000259" key="4">
    <source>
        <dbReference type="Pfam" id="PF25973"/>
    </source>
</evidence>
<dbReference type="InterPro" id="IPR058647">
    <property type="entry name" value="BSH_CzcB-like"/>
</dbReference>
<dbReference type="SUPFAM" id="SSF111369">
    <property type="entry name" value="HlyD-like secretion proteins"/>
    <property type="match status" value="1"/>
</dbReference>
<dbReference type="NCBIfam" id="TIGR01730">
    <property type="entry name" value="RND_mfp"/>
    <property type="match status" value="1"/>
</dbReference>
<evidence type="ECO:0000259" key="3">
    <source>
        <dbReference type="Pfam" id="PF25954"/>
    </source>
</evidence>
<gene>
    <name evidence="5" type="ORF">GCM10011339_35180</name>
</gene>
<dbReference type="PROSITE" id="PS51257">
    <property type="entry name" value="PROKAR_LIPOPROTEIN"/>
    <property type="match status" value="1"/>
</dbReference>
<feature type="domain" description="CzcB-like barrel-sandwich hybrid" evidence="4">
    <location>
        <begin position="84"/>
        <end position="228"/>
    </location>
</feature>
<proteinExistence type="inferred from homology"/>
<dbReference type="Pfam" id="PF25954">
    <property type="entry name" value="Beta-barrel_RND_2"/>
    <property type="match status" value="1"/>
</dbReference>
<evidence type="ECO:0000313" key="5">
    <source>
        <dbReference type="EMBL" id="GGF43640.1"/>
    </source>
</evidence>
<dbReference type="EMBL" id="BMIU01000020">
    <property type="protein sequence ID" value="GGF43640.1"/>
    <property type="molecule type" value="Genomic_DNA"/>
</dbReference>
<organism evidence="5 6">
    <name type="scientific">Echinicola rosea</name>
    <dbReference type="NCBI Taxonomy" id="1807691"/>
    <lineage>
        <taxon>Bacteria</taxon>
        <taxon>Pseudomonadati</taxon>
        <taxon>Bacteroidota</taxon>
        <taxon>Cytophagia</taxon>
        <taxon>Cytophagales</taxon>
        <taxon>Cyclobacteriaceae</taxon>
        <taxon>Echinicola</taxon>
    </lineage>
</organism>
<dbReference type="Gene3D" id="2.40.50.100">
    <property type="match status" value="1"/>
</dbReference>
<keyword evidence="2" id="KW-0813">Transport</keyword>
<reference evidence="6" key="1">
    <citation type="journal article" date="2019" name="Int. J. Syst. Evol. Microbiol.">
        <title>The Global Catalogue of Microorganisms (GCM) 10K type strain sequencing project: providing services to taxonomists for standard genome sequencing and annotation.</title>
        <authorList>
            <consortium name="The Broad Institute Genomics Platform"/>
            <consortium name="The Broad Institute Genome Sequencing Center for Infectious Disease"/>
            <person name="Wu L."/>
            <person name="Ma J."/>
        </authorList>
    </citation>
    <scope>NUCLEOTIDE SEQUENCE [LARGE SCALE GENOMIC DNA]</scope>
    <source>
        <strain evidence="6">CGMCC 1.15407</strain>
    </source>
</reference>
<sequence>MKFNITQFIIVLAAVAFTVACGGKEESGEKEAAHHEHEEGSEIVELSAEQFEALDMKVDTLPLKNLSSIVQANGQLEVPPQNEATVTAIIGANVSSIKVIEGDEVKKGQVLAYLTHPNLTRLQGDYLEAWNNLQFLEQDYQRQKRLYEEEVGSGKAFQQTQADYRSTQGMVKSLESQLRQFGMNPVRIKEGNFYDQVPVISPIAGSIVSVEVKTGQFVQPEKVLFEIVNIDHIHADLMIFEKDVHKVKEGQRVRFTVETLPGKELYAEIYSVGKKFEQDPKAVHVHAEIENKSGNLIPGMYIKGQVLTDSAETYALPESAIIREGDQFLAFLAERETEGESGHWMFTPIEVVTGVSNNGWIAVKFLQEIPDGALFAMNNAYYLISEMKKGETGDDD</sequence>
<feature type="domain" description="CusB-like beta-barrel" evidence="3">
    <location>
        <begin position="238"/>
        <end position="306"/>
    </location>
</feature>
<dbReference type="Gene3D" id="1.10.287.470">
    <property type="entry name" value="Helix hairpin bin"/>
    <property type="match status" value="1"/>
</dbReference>
<dbReference type="RefSeq" id="WP_137404699.1">
    <property type="nucleotide sequence ID" value="NZ_BMIU01000020.1"/>
</dbReference>
<protein>
    <submittedName>
        <fullName evidence="5">Hemolysin D</fullName>
    </submittedName>
</protein>
<name>A0ABQ1V9M8_9BACT</name>
<comment type="similarity">
    <text evidence="1">Belongs to the membrane fusion protein (MFP) (TC 8.A.1) family.</text>
</comment>
<accession>A0ABQ1V9M8</accession>
<dbReference type="PANTHER" id="PTHR30097:SF4">
    <property type="entry name" value="SLR6042 PROTEIN"/>
    <property type="match status" value="1"/>
</dbReference>
<dbReference type="PANTHER" id="PTHR30097">
    <property type="entry name" value="CATION EFFLUX SYSTEM PROTEIN CUSB"/>
    <property type="match status" value="1"/>
</dbReference>
<dbReference type="Proteomes" id="UP000647339">
    <property type="component" value="Unassembled WGS sequence"/>
</dbReference>
<dbReference type="InterPro" id="IPR058792">
    <property type="entry name" value="Beta-barrel_RND_2"/>
</dbReference>
<keyword evidence="6" id="KW-1185">Reference proteome</keyword>
<dbReference type="Gene3D" id="2.40.30.170">
    <property type="match status" value="1"/>
</dbReference>
<dbReference type="Pfam" id="PF25973">
    <property type="entry name" value="BSH_CzcB"/>
    <property type="match status" value="1"/>
</dbReference>
<evidence type="ECO:0000256" key="1">
    <source>
        <dbReference type="ARBA" id="ARBA00009477"/>
    </source>
</evidence>
<evidence type="ECO:0000256" key="2">
    <source>
        <dbReference type="ARBA" id="ARBA00022448"/>
    </source>
</evidence>
<comment type="caution">
    <text evidence="5">The sequence shown here is derived from an EMBL/GenBank/DDBJ whole genome shotgun (WGS) entry which is preliminary data.</text>
</comment>
<dbReference type="InterPro" id="IPR051909">
    <property type="entry name" value="MFP_Cation_Efflux"/>
</dbReference>